<protein>
    <submittedName>
        <fullName evidence="1">Uncharacterized protein</fullName>
    </submittedName>
</protein>
<evidence type="ECO:0000313" key="2">
    <source>
        <dbReference type="Proteomes" id="UP000076738"/>
    </source>
</evidence>
<reference evidence="1 2" key="1">
    <citation type="journal article" date="2016" name="Mol. Biol. Evol.">
        <title>Comparative Genomics of Early-Diverging Mushroom-Forming Fungi Provides Insights into the Origins of Lignocellulose Decay Capabilities.</title>
        <authorList>
            <person name="Nagy L.G."/>
            <person name="Riley R."/>
            <person name="Tritt A."/>
            <person name="Adam C."/>
            <person name="Daum C."/>
            <person name="Floudas D."/>
            <person name="Sun H."/>
            <person name="Yadav J.S."/>
            <person name="Pangilinan J."/>
            <person name="Larsson K.H."/>
            <person name="Matsuura K."/>
            <person name="Barry K."/>
            <person name="Labutti K."/>
            <person name="Kuo R."/>
            <person name="Ohm R.A."/>
            <person name="Bhattacharya S.S."/>
            <person name="Shirouzu T."/>
            <person name="Yoshinaga Y."/>
            <person name="Martin F.M."/>
            <person name="Grigoriev I.V."/>
            <person name="Hibbett D.S."/>
        </authorList>
    </citation>
    <scope>NUCLEOTIDE SEQUENCE [LARGE SCALE GENOMIC DNA]</scope>
    <source>
        <strain evidence="1 2">TUFC12733</strain>
    </source>
</reference>
<dbReference type="AlphaFoldDB" id="A0A167K683"/>
<proteinExistence type="predicted"/>
<name>A0A167K683_CALVF</name>
<evidence type="ECO:0000313" key="1">
    <source>
        <dbReference type="EMBL" id="KZO94304.1"/>
    </source>
</evidence>
<keyword evidence="2" id="KW-1185">Reference proteome</keyword>
<dbReference type="EMBL" id="KV417295">
    <property type="protein sequence ID" value="KZO94304.1"/>
    <property type="molecule type" value="Genomic_DNA"/>
</dbReference>
<accession>A0A167K683</accession>
<organism evidence="1 2">
    <name type="scientific">Calocera viscosa (strain TUFC12733)</name>
    <dbReference type="NCBI Taxonomy" id="1330018"/>
    <lineage>
        <taxon>Eukaryota</taxon>
        <taxon>Fungi</taxon>
        <taxon>Dikarya</taxon>
        <taxon>Basidiomycota</taxon>
        <taxon>Agaricomycotina</taxon>
        <taxon>Dacrymycetes</taxon>
        <taxon>Dacrymycetales</taxon>
        <taxon>Dacrymycetaceae</taxon>
        <taxon>Calocera</taxon>
    </lineage>
</organism>
<sequence length="179" mass="20800">MNEGQTVNGLPQWAFVLWLAKAKGVSSETTGLGCMFLSKTCRDHLRRRIVQCQHEMNSHVVNQTSAYYLWMPVMPDARYCRLPPVARIQHVEEFGSAAASSTRRSRVVPPSSYIPLPLERLDRRTRRLCRARNWLSQDKRAFYRSEAWTDDVCIQFSFRVSHMRTSRTPHILVKSESPF</sequence>
<gene>
    <name evidence="1" type="ORF">CALVIDRAFT_221899</name>
</gene>
<dbReference type="Proteomes" id="UP000076738">
    <property type="component" value="Unassembled WGS sequence"/>
</dbReference>